<comment type="caution">
    <text evidence="1">The sequence shown here is derived from an EMBL/GenBank/DDBJ whole genome shotgun (WGS) entry which is preliminary data.</text>
</comment>
<keyword evidence="2" id="KW-1185">Reference proteome</keyword>
<evidence type="ECO:0000313" key="2">
    <source>
        <dbReference type="Proteomes" id="UP000295662"/>
    </source>
</evidence>
<dbReference type="Proteomes" id="UP000295662">
    <property type="component" value="Unassembled WGS sequence"/>
</dbReference>
<gene>
    <name evidence="1" type="ORF">EI77_04650</name>
</gene>
<proteinExistence type="predicted"/>
<organism evidence="1 2">
    <name type="scientific">Prosthecobacter fusiformis</name>
    <dbReference type="NCBI Taxonomy" id="48464"/>
    <lineage>
        <taxon>Bacteria</taxon>
        <taxon>Pseudomonadati</taxon>
        <taxon>Verrucomicrobiota</taxon>
        <taxon>Verrucomicrobiia</taxon>
        <taxon>Verrucomicrobiales</taxon>
        <taxon>Verrucomicrobiaceae</taxon>
        <taxon>Prosthecobacter</taxon>
    </lineage>
</organism>
<dbReference type="AlphaFoldDB" id="A0A4R7RLG9"/>
<accession>A0A4R7RLG9</accession>
<reference evidence="1 2" key="1">
    <citation type="submission" date="2019-03" db="EMBL/GenBank/DDBJ databases">
        <title>Genomic Encyclopedia of Archaeal and Bacterial Type Strains, Phase II (KMG-II): from individual species to whole genera.</title>
        <authorList>
            <person name="Goeker M."/>
        </authorList>
    </citation>
    <scope>NUCLEOTIDE SEQUENCE [LARGE SCALE GENOMIC DNA]</scope>
    <source>
        <strain evidence="1 2">ATCC 25309</strain>
    </source>
</reference>
<protein>
    <submittedName>
        <fullName evidence="1">Uncharacterized protein</fullName>
    </submittedName>
</protein>
<dbReference type="EMBL" id="SOCA01000019">
    <property type="protein sequence ID" value="TDU62548.1"/>
    <property type="molecule type" value="Genomic_DNA"/>
</dbReference>
<sequence length="106" mass="12534">MAQFIDKFQILTRPLQISEGVRAKAKTSLDWIYFPRPLNKPTIYQVFGPSSVVPRSVKVSRFLLYRWNVHFFDLDIIDNNTRCIEHLLHFFCKTNEPTENLVMSPF</sequence>
<evidence type="ECO:0000313" key="1">
    <source>
        <dbReference type="EMBL" id="TDU62548.1"/>
    </source>
</evidence>
<name>A0A4R7RLG9_9BACT</name>